<comment type="caution">
    <text evidence="1">The sequence shown here is derived from an EMBL/GenBank/DDBJ whole genome shotgun (WGS) entry which is preliminary data.</text>
</comment>
<dbReference type="RefSeq" id="XP_064701651.1">
    <property type="nucleotide sequence ID" value="XM_064852054.1"/>
</dbReference>
<evidence type="ECO:0000313" key="2">
    <source>
        <dbReference type="Proteomes" id="UP001358417"/>
    </source>
</evidence>
<dbReference type="AlphaFoldDB" id="A0AAV9MWL5"/>
<name>A0AAV9MWL5_9EURO</name>
<organism evidence="1 2">
    <name type="scientific">Exophiala bonariae</name>
    <dbReference type="NCBI Taxonomy" id="1690606"/>
    <lineage>
        <taxon>Eukaryota</taxon>
        <taxon>Fungi</taxon>
        <taxon>Dikarya</taxon>
        <taxon>Ascomycota</taxon>
        <taxon>Pezizomycotina</taxon>
        <taxon>Eurotiomycetes</taxon>
        <taxon>Chaetothyriomycetidae</taxon>
        <taxon>Chaetothyriales</taxon>
        <taxon>Herpotrichiellaceae</taxon>
        <taxon>Exophiala</taxon>
    </lineage>
</organism>
<protein>
    <recommendedName>
        <fullName evidence="3">SnoaL-like domain-containing protein</fullName>
    </recommendedName>
</protein>
<dbReference type="InterPro" id="IPR032710">
    <property type="entry name" value="NTF2-like_dom_sf"/>
</dbReference>
<accession>A0AAV9MWL5</accession>
<evidence type="ECO:0008006" key="3">
    <source>
        <dbReference type="Google" id="ProtNLM"/>
    </source>
</evidence>
<dbReference type="Gene3D" id="3.10.450.50">
    <property type="match status" value="1"/>
</dbReference>
<proteinExistence type="predicted"/>
<reference evidence="1 2" key="1">
    <citation type="submission" date="2023-08" db="EMBL/GenBank/DDBJ databases">
        <title>Black Yeasts Isolated from many extreme environments.</title>
        <authorList>
            <person name="Coleine C."/>
            <person name="Stajich J.E."/>
            <person name="Selbmann L."/>
        </authorList>
    </citation>
    <scope>NUCLEOTIDE SEQUENCE [LARGE SCALE GENOMIC DNA]</scope>
    <source>
        <strain evidence="1 2">CCFEE 5792</strain>
    </source>
</reference>
<dbReference type="SUPFAM" id="SSF54427">
    <property type="entry name" value="NTF2-like"/>
    <property type="match status" value="1"/>
</dbReference>
<dbReference type="Proteomes" id="UP001358417">
    <property type="component" value="Unassembled WGS sequence"/>
</dbReference>
<keyword evidence="2" id="KW-1185">Reference proteome</keyword>
<dbReference type="GeneID" id="89976672"/>
<dbReference type="EMBL" id="JAVRRD010000032">
    <property type="protein sequence ID" value="KAK5046052.1"/>
    <property type="molecule type" value="Genomic_DNA"/>
</dbReference>
<sequence length="150" mass="16834">MSPNSTVFHKINALFSPLSQQGSQKEFIAHISESVHWEIPGHSPMSGTYTSRNHFVDRTLKVLAERVLTEPLRLRVMNVVGALNGDGDAMEGEVAVELQAIDAVCKNGLKYDMRYVWVCRFEGGKIVHVRAYSDTDLLTRAMKENMPELT</sequence>
<evidence type="ECO:0000313" key="1">
    <source>
        <dbReference type="EMBL" id="KAK5046052.1"/>
    </source>
</evidence>
<dbReference type="PANTHER" id="PTHR41252:SF1">
    <property type="entry name" value="BLR2505 PROTEIN"/>
    <property type="match status" value="1"/>
</dbReference>
<dbReference type="PANTHER" id="PTHR41252">
    <property type="entry name" value="BLR2505 PROTEIN"/>
    <property type="match status" value="1"/>
</dbReference>
<gene>
    <name evidence="1" type="ORF">LTR84_008509</name>
</gene>